<reference evidence="2 3" key="1">
    <citation type="submission" date="2021-03" db="EMBL/GenBank/DDBJ databases">
        <title>novel species isolated from a fishpond in China.</title>
        <authorList>
            <person name="Lu H."/>
            <person name="Cai Z."/>
        </authorList>
    </citation>
    <scope>NUCLEOTIDE SEQUENCE [LARGE SCALE GENOMIC DNA]</scope>
    <source>
        <strain evidence="2 3">H41</strain>
    </source>
</reference>
<feature type="domain" description="PIN" evidence="1">
    <location>
        <begin position="6"/>
        <end position="118"/>
    </location>
</feature>
<sequence>MTSSYFIDSDIILDAILERELFVENATKIFELATKRQITLFCSSIIITNVFYIVRKSKGLADAFSIIQALLETCNVLSVGKQEIKSAISSKFTDFEDAIQYYTALTKPDISGIITRNTSDFKQSTLPVYSPDTFLALLR</sequence>
<comment type="caution">
    <text evidence="2">The sequence shown here is derived from an EMBL/GenBank/DDBJ whole genome shotgun (WGS) entry which is preliminary data.</text>
</comment>
<evidence type="ECO:0000313" key="2">
    <source>
        <dbReference type="EMBL" id="MBN7810187.1"/>
    </source>
</evidence>
<dbReference type="InterPro" id="IPR002716">
    <property type="entry name" value="PIN_dom"/>
</dbReference>
<gene>
    <name evidence="2" type="ORF">J0A68_04410</name>
</gene>
<keyword evidence="3" id="KW-1185">Reference proteome</keyword>
<dbReference type="RefSeq" id="WP_206576968.1">
    <property type="nucleotide sequence ID" value="NZ_JAFKCT010000001.1"/>
</dbReference>
<dbReference type="Gene3D" id="3.40.50.1010">
    <property type="entry name" value="5'-nuclease"/>
    <property type="match status" value="1"/>
</dbReference>
<dbReference type="Pfam" id="PF13470">
    <property type="entry name" value="PIN_3"/>
    <property type="match status" value="1"/>
</dbReference>
<name>A0ABS3BZA2_9BACT</name>
<protein>
    <submittedName>
        <fullName evidence="2">PIN domain-containing protein</fullName>
    </submittedName>
</protein>
<organism evidence="2 3">
    <name type="scientific">Algoriphagus oliviformis</name>
    <dbReference type="NCBI Taxonomy" id="2811231"/>
    <lineage>
        <taxon>Bacteria</taxon>
        <taxon>Pseudomonadati</taxon>
        <taxon>Bacteroidota</taxon>
        <taxon>Cytophagia</taxon>
        <taxon>Cytophagales</taxon>
        <taxon>Cyclobacteriaceae</taxon>
        <taxon>Algoriphagus</taxon>
    </lineage>
</organism>
<proteinExistence type="predicted"/>
<accession>A0ABS3BZA2</accession>
<dbReference type="Proteomes" id="UP000664317">
    <property type="component" value="Unassembled WGS sequence"/>
</dbReference>
<evidence type="ECO:0000313" key="3">
    <source>
        <dbReference type="Proteomes" id="UP000664317"/>
    </source>
</evidence>
<evidence type="ECO:0000259" key="1">
    <source>
        <dbReference type="Pfam" id="PF13470"/>
    </source>
</evidence>
<dbReference type="EMBL" id="JAFKCT010000001">
    <property type="protein sequence ID" value="MBN7810187.1"/>
    <property type="molecule type" value="Genomic_DNA"/>
</dbReference>
<dbReference type="SUPFAM" id="SSF88723">
    <property type="entry name" value="PIN domain-like"/>
    <property type="match status" value="1"/>
</dbReference>
<dbReference type="InterPro" id="IPR029060">
    <property type="entry name" value="PIN-like_dom_sf"/>
</dbReference>